<dbReference type="Proteomes" id="UP000291097">
    <property type="component" value="Unassembled WGS sequence"/>
</dbReference>
<feature type="domain" description="OB-fold nucleic acid binding" evidence="8">
    <location>
        <begin position="30"/>
        <end position="121"/>
    </location>
</feature>
<evidence type="ECO:0000313" key="9">
    <source>
        <dbReference type="EMBL" id="RZV05140.1"/>
    </source>
</evidence>
<dbReference type="AlphaFoldDB" id="A0A482Y0G8"/>
<comment type="caution">
    <text evidence="9">The sequence shown here is derived from an EMBL/GenBank/DDBJ whole genome shotgun (WGS) entry which is preliminary data.</text>
</comment>
<evidence type="ECO:0000259" key="7">
    <source>
        <dbReference type="Pfam" id="PF02601"/>
    </source>
</evidence>
<evidence type="ECO:0000256" key="5">
    <source>
        <dbReference type="SAM" id="Coils"/>
    </source>
</evidence>
<dbReference type="OrthoDB" id="60263at2157"/>
<dbReference type="RefSeq" id="WP_130502034.1">
    <property type="nucleotide sequence ID" value="NZ_SHMP01000011.1"/>
</dbReference>
<dbReference type="NCBIfam" id="TIGR00237">
    <property type="entry name" value="xseA"/>
    <property type="match status" value="1"/>
</dbReference>
<sequence>MGVNSSGDEETTTTLETHQETLNTDNITFVDALNDEISTVLENTSDLQYDYVLGDVSDYGVSGNGHAHFDLVHEDSTIHCVIFSHRLRSFDITIDDGTHIAVKGELSYYAANGSVSLIVEDFVEVGEGNYQQTYQENKRILEEDGLLSEKTKQSLPEFPRRIGLVTSADSDAREDAVTSIHGRHPDVDIVIHHTTVQGDDAMLSMMRAISDLDDNAHIDVIVLTRGGGSEKDLRVFNETPLCRVIHNTTTPFVVGVGHENDRTLADEVADKRVMTPTHAGEIVPKKEDLESKLGDITDQLDRAYKRTVQTQLESRVDDLDTAYEQQVDSNLATFSTDLDRAFESLTSERLTALETELEHALESFEQQKAHEKEKVRELTGRLNSAYQRTVRTHLEGTEERLDNAYKQHVTSELATSSADLDHAFEAVTAERLTTLETDLDHALESFEQQKVHEEEKEAVAQEYSESQRRQQITIAVLVILVLLLLGIILLLNL</sequence>
<feature type="coiled-coil region" evidence="5">
    <location>
        <begin position="347"/>
        <end position="381"/>
    </location>
</feature>
<dbReference type="InterPro" id="IPR003753">
    <property type="entry name" value="Exonuc_VII_L"/>
</dbReference>
<organism evidence="9 10">
    <name type="scientific">Natrinema hispanicum</name>
    <dbReference type="NCBI Taxonomy" id="392421"/>
    <lineage>
        <taxon>Archaea</taxon>
        <taxon>Methanobacteriati</taxon>
        <taxon>Methanobacteriota</taxon>
        <taxon>Stenosarchaea group</taxon>
        <taxon>Halobacteria</taxon>
        <taxon>Halobacteriales</taxon>
        <taxon>Natrialbaceae</taxon>
        <taxon>Natrinema</taxon>
    </lineage>
</organism>
<evidence type="ECO:0000256" key="3">
    <source>
        <dbReference type="ARBA" id="ARBA00022801"/>
    </source>
</evidence>
<dbReference type="CDD" id="cd04489">
    <property type="entry name" value="ExoVII_LU_OBF"/>
    <property type="match status" value="1"/>
</dbReference>
<evidence type="ECO:0000256" key="1">
    <source>
        <dbReference type="ARBA" id="ARBA00022490"/>
    </source>
</evidence>
<gene>
    <name evidence="9" type="ORF">BDK88_4384</name>
</gene>
<dbReference type="EMBL" id="SHMP01000011">
    <property type="protein sequence ID" value="RZV05140.1"/>
    <property type="molecule type" value="Genomic_DNA"/>
</dbReference>
<feature type="domain" description="Exonuclease VII large subunit C-terminal" evidence="7">
    <location>
        <begin position="146"/>
        <end position="407"/>
    </location>
</feature>
<name>A0A482Y0G8_9EURY</name>
<keyword evidence="6" id="KW-0472">Membrane</keyword>
<dbReference type="PANTHER" id="PTHR30008">
    <property type="entry name" value="EXODEOXYRIBONUCLEASE 7 LARGE SUBUNIT"/>
    <property type="match status" value="1"/>
</dbReference>
<dbReference type="InterPro" id="IPR025824">
    <property type="entry name" value="OB-fold_nuc-bd_dom"/>
</dbReference>
<evidence type="ECO:0000256" key="4">
    <source>
        <dbReference type="ARBA" id="ARBA00022839"/>
    </source>
</evidence>
<keyword evidence="3" id="KW-0378">Hydrolase</keyword>
<feature type="transmembrane region" description="Helical" evidence="6">
    <location>
        <begin position="472"/>
        <end position="491"/>
    </location>
</feature>
<dbReference type="GO" id="GO:0006308">
    <property type="term" value="P:DNA catabolic process"/>
    <property type="evidence" value="ECO:0007669"/>
    <property type="project" value="InterPro"/>
</dbReference>
<dbReference type="Pfam" id="PF13742">
    <property type="entry name" value="tRNA_anti_2"/>
    <property type="match status" value="1"/>
</dbReference>
<dbReference type="Pfam" id="PF02601">
    <property type="entry name" value="Exonuc_VII_L"/>
    <property type="match status" value="1"/>
</dbReference>
<evidence type="ECO:0000313" key="10">
    <source>
        <dbReference type="Proteomes" id="UP000291097"/>
    </source>
</evidence>
<keyword evidence="1" id="KW-0963">Cytoplasm</keyword>
<keyword evidence="4" id="KW-0269">Exonuclease</keyword>
<dbReference type="InterPro" id="IPR020579">
    <property type="entry name" value="Exonuc_VII_lsu_C"/>
</dbReference>
<evidence type="ECO:0000256" key="2">
    <source>
        <dbReference type="ARBA" id="ARBA00022722"/>
    </source>
</evidence>
<accession>A0A482Y0G8</accession>
<keyword evidence="2" id="KW-0540">Nuclease</keyword>
<dbReference type="GO" id="GO:0008855">
    <property type="term" value="F:exodeoxyribonuclease VII activity"/>
    <property type="evidence" value="ECO:0007669"/>
    <property type="project" value="InterPro"/>
</dbReference>
<keyword evidence="6" id="KW-1133">Transmembrane helix</keyword>
<proteinExistence type="inferred from homology"/>
<protein>
    <submittedName>
        <fullName evidence="9">Exodeoxyribonuclease VII large subunit</fullName>
    </submittedName>
</protein>
<evidence type="ECO:0000259" key="8">
    <source>
        <dbReference type="Pfam" id="PF13742"/>
    </source>
</evidence>
<reference evidence="9 10" key="1">
    <citation type="submission" date="2019-02" db="EMBL/GenBank/DDBJ databases">
        <title>Genomic Encyclopedia of Archaeal and Bacterial Type Strains, Phase II (KMG-II): from individual species to whole genera.</title>
        <authorList>
            <person name="Goeker M."/>
        </authorList>
    </citation>
    <scope>NUCLEOTIDE SEQUENCE [LARGE SCALE GENOMIC DNA]</scope>
    <source>
        <strain evidence="9 10">DSM 18328</strain>
    </source>
</reference>
<dbReference type="PANTHER" id="PTHR30008:SF0">
    <property type="entry name" value="EXODEOXYRIBONUCLEASE 7 LARGE SUBUNIT"/>
    <property type="match status" value="1"/>
</dbReference>
<evidence type="ECO:0000256" key="6">
    <source>
        <dbReference type="SAM" id="Phobius"/>
    </source>
</evidence>
<dbReference type="GO" id="GO:0003676">
    <property type="term" value="F:nucleic acid binding"/>
    <property type="evidence" value="ECO:0007669"/>
    <property type="project" value="InterPro"/>
</dbReference>
<dbReference type="HAMAP" id="MF_00378">
    <property type="entry name" value="Exonuc_7_L"/>
    <property type="match status" value="1"/>
</dbReference>
<keyword evidence="5" id="KW-0175">Coiled coil</keyword>
<dbReference type="GO" id="GO:0009318">
    <property type="term" value="C:exodeoxyribonuclease VII complex"/>
    <property type="evidence" value="ECO:0007669"/>
    <property type="project" value="InterPro"/>
</dbReference>
<keyword evidence="6" id="KW-0812">Transmembrane</keyword>